<keyword evidence="12" id="KW-1185">Reference proteome</keyword>
<evidence type="ECO:0000256" key="1">
    <source>
        <dbReference type="ARBA" id="ARBA00004496"/>
    </source>
</evidence>
<dbReference type="RefSeq" id="WP_122630101.1">
    <property type="nucleotide sequence ID" value="NZ_UPPP01000116.1"/>
</dbReference>
<feature type="binding site" evidence="10">
    <location>
        <position position="89"/>
    </location>
    <ligand>
        <name>Zn(2+)</name>
        <dbReference type="ChEBI" id="CHEBI:29105"/>
    </ligand>
</feature>
<comment type="cofactor">
    <cofactor evidence="10">
        <name>Zn(2+)</name>
        <dbReference type="ChEBI" id="CHEBI:29105"/>
    </cofactor>
</comment>
<dbReference type="NCBIfam" id="TIGR01656">
    <property type="entry name" value="Histidinol-ppas"/>
    <property type="match status" value="1"/>
</dbReference>
<protein>
    <recommendedName>
        <fullName evidence="6 7">D,D-heptose 1,7-bisphosphate phosphatase</fullName>
        <ecNumber evidence="7">3.1.3.-</ecNumber>
    </recommendedName>
</protein>
<comment type="subcellular location">
    <subcellularLocation>
        <location evidence="1 7">Cytoplasm</location>
    </subcellularLocation>
</comment>
<comment type="cofactor">
    <cofactor evidence="10">
        <name>Mg(2+)</name>
        <dbReference type="ChEBI" id="CHEBI:18420"/>
    </cofactor>
</comment>
<dbReference type="InterPro" id="IPR006549">
    <property type="entry name" value="HAD-SF_hydro_IIIA"/>
</dbReference>
<keyword evidence="10" id="KW-0862">Zinc</keyword>
<dbReference type="PANTHER" id="PTHR42891:SF1">
    <property type="entry name" value="D-GLYCERO-BETA-D-MANNO-HEPTOSE-1,7-BISPHOSPHATE 7-PHOSPHATASE"/>
    <property type="match status" value="1"/>
</dbReference>
<feature type="site" description="Stabilizes the phosphoryl group" evidence="9">
    <location>
        <position position="108"/>
    </location>
</feature>
<keyword evidence="10" id="KW-0460">Magnesium</keyword>
<feature type="binding site" evidence="10">
    <location>
        <position position="91"/>
    </location>
    <ligand>
        <name>Zn(2+)</name>
        <dbReference type="ChEBI" id="CHEBI:29105"/>
    </ligand>
</feature>
<reference evidence="11 12" key="1">
    <citation type="submission" date="2018-06" db="EMBL/GenBank/DDBJ databases">
        <authorList>
            <person name="Strepis N."/>
        </authorList>
    </citation>
    <scope>NUCLEOTIDE SEQUENCE [LARGE SCALE GENOMIC DNA]</scope>
    <source>
        <strain evidence="11">LUCI</strain>
    </source>
</reference>
<dbReference type="EMBL" id="UPPP01000116">
    <property type="protein sequence ID" value="VBB09302.1"/>
    <property type="molecule type" value="Genomic_DNA"/>
</dbReference>
<evidence type="ECO:0000256" key="8">
    <source>
        <dbReference type="PIRSR" id="PIRSR004682-1"/>
    </source>
</evidence>
<name>A0A498RGU4_9FIRM</name>
<dbReference type="GO" id="GO:0016791">
    <property type="term" value="F:phosphatase activity"/>
    <property type="evidence" value="ECO:0007669"/>
    <property type="project" value="InterPro"/>
</dbReference>
<dbReference type="InterPro" id="IPR036412">
    <property type="entry name" value="HAD-like_sf"/>
</dbReference>
<comment type="similarity">
    <text evidence="7">Belongs to the gmhB family.</text>
</comment>
<dbReference type="PIRSF" id="PIRSF004682">
    <property type="entry name" value="GmhB"/>
    <property type="match status" value="1"/>
</dbReference>
<evidence type="ECO:0000256" key="2">
    <source>
        <dbReference type="ARBA" id="ARBA00022490"/>
    </source>
</evidence>
<feature type="binding site" evidence="10">
    <location>
        <position position="8"/>
    </location>
    <ligand>
        <name>Mg(2+)</name>
        <dbReference type="ChEBI" id="CHEBI:18420"/>
    </ligand>
</feature>
<dbReference type="Gene3D" id="3.40.50.1000">
    <property type="entry name" value="HAD superfamily/HAD-like"/>
    <property type="match status" value="1"/>
</dbReference>
<evidence type="ECO:0000256" key="3">
    <source>
        <dbReference type="ARBA" id="ARBA00022723"/>
    </source>
</evidence>
<dbReference type="InterPro" id="IPR023214">
    <property type="entry name" value="HAD_sf"/>
</dbReference>
<keyword evidence="5 7" id="KW-0119">Carbohydrate metabolism</keyword>
<evidence type="ECO:0000256" key="5">
    <source>
        <dbReference type="ARBA" id="ARBA00023277"/>
    </source>
</evidence>
<feature type="site" description="Contributes to substrate recognition" evidence="9">
    <location>
        <position position="107"/>
    </location>
</feature>
<dbReference type="GO" id="GO:0005975">
    <property type="term" value="P:carbohydrate metabolic process"/>
    <property type="evidence" value="ECO:0007669"/>
    <property type="project" value="InterPro"/>
</dbReference>
<feature type="active site" description="Proton donor" evidence="8">
    <location>
        <position position="10"/>
    </location>
</feature>
<evidence type="ECO:0000256" key="7">
    <source>
        <dbReference type="PIRNR" id="PIRNR004682"/>
    </source>
</evidence>
<gene>
    <name evidence="11" type="ORF">LUCI_4592</name>
</gene>
<evidence type="ECO:0000313" key="11">
    <source>
        <dbReference type="EMBL" id="VBB09302.1"/>
    </source>
</evidence>
<dbReference type="NCBIfam" id="TIGR01662">
    <property type="entry name" value="HAD-SF-IIIA"/>
    <property type="match status" value="1"/>
</dbReference>
<evidence type="ECO:0000256" key="9">
    <source>
        <dbReference type="PIRSR" id="PIRSR004682-3"/>
    </source>
</evidence>
<dbReference type="SUPFAM" id="SSF56784">
    <property type="entry name" value="HAD-like"/>
    <property type="match status" value="1"/>
</dbReference>
<organism evidence="11 12">
    <name type="scientific">Lucifera butyrica</name>
    <dbReference type="NCBI Taxonomy" id="1351585"/>
    <lineage>
        <taxon>Bacteria</taxon>
        <taxon>Bacillati</taxon>
        <taxon>Bacillota</taxon>
        <taxon>Negativicutes</taxon>
        <taxon>Veillonellales</taxon>
        <taxon>Veillonellaceae</taxon>
        <taxon>Lucifera</taxon>
    </lineage>
</organism>
<evidence type="ECO:0000256" key="4">
    <source>
        <dbReference type="ARBA" id="ARBA00022801"/>
    </source>
</evidence>
<evidence type="ECO:0000313" key="12">
    <source>
        <dbReference type="Proteomes" id="UP000277811"/>
    </source>
</evidence>
<dbReference type="PANTHER" id="PTHR42891">
    <property type="entry name" value="D-GLYCERO-BETA-D-MANNO-HEPTOSE-1,7-BISPHOSPHATE 7-PHOSPHATASE"/>
    <property type="match status" value="1"/>
</dbReference>
<feature type="binding site" evidence="10">
    <location>
        <position position="133"/>
    </location>
    <ligand>
        <name>Mg(2+)</name>
        <dbReference type="ChEBI" id="CHEBI:18420"/>
    </ligand>
</feature>
<feature type="binding site" evidence="10">
    <location>
        <position position="104"/>
    </location>
    <ligand>
        <name>Zn(2+)</name>
        <dbReference type="ChEBI" id="CHEBI:29105"/>
    </ligand>
</feature>
<feature type="binding site" evidence="10">
    <location>
        <position position="10"/>
    </location>
    <ligand>
        <name>Mg(2+)</name>
        <dbReference type="ChEBI" id="CHEBI:18420"/>
    </ligand>
</feature>
<keyword evidence="3 10" id="KW-0479">Metal-binding</keyword>
<feature type="site" description="Stabilizes the phosphoryl group" evidence="9">
    <location>
        <position position="50"/>
    </location>
</feature>
<dbReference type="InterPro" id="IPR006543">
    <property type="entry name" value="Histidinol-phos"/>
</dbReference>
<feature type="binding site" evidence="10">
    <location>
        <position position="106"/>
    </location>
    <ligand>
        <name>Zn(2+)</name>
        <dbReference type="ChEBI" id="CHEBI:29105"/>
    </ligand>
</feature>
<dbReference type="CDD" id="cd07503">
    <property type="entry name" value="HAD_HisB-N"/>
    <property type="match status" value="1"/>
</dbReference>
<keyword evidence="2 7" id="KW-0963">Cytoplasm</keyword>
<evidence type="ECO:0000256" key="6">
    <source>
        <dbReference type="ARBA" id="ARBA00031828"/>
    </source>
</evidence>
<dbReference type="NCBIfam" id="TIGR00213">
    <property type="entry name" value="GmhB_yaeD"/>
    <property type="match status" value="1"/>
</dbReference>
<dbReference type="OrthoDB" id="9801899at2"/>
<proteinExistence type="inferred from homology"/>
<dbReference type="InterPro" id="IPR004446">
    <property type="entry name" value="Heptose_bisP_phosphatase"/>
</dbReference>
<sequence length="169" mass="18949">MKPAVFFDRDGVLNQDIGYLYRPEDFVWTDGAREAIRLCNERGYYVFVVTNQSGVARGYYEERDVIALHNWMQGELAADGAHIDAFYHCPHHPEGKVPQYKAACTCRKPAPGLILQAARDWPVDLAHSFIIGDNPGDVEAGRAAGIKGYLFAGKNLYTFVQTILNQPEE</sequence>
<evidence type="ECO:0000256" key="10">
    <source>
        <dbReference type="PIRSR" id="PIRSR004682-4"/>
    </source>
</evidence>
<dbReference type="GO" id="GO:0005737">
    <property type="term" value="C:cytoplasm"/>
    <property type="evidence" value="ECO:0007669"/>
    <property type="project" value="UniProtKB-SubCell"/>
</dbReference>
<dbReference type="Proteomes" id="UP000277811">
    <property type="component" value="Unassembled WGS sequence"/>
</dbReference>
<feature type="active site" description="Nucleophile" evidence="8">
    <location>
        <position position="8"/>
    </location>
</feature>
<accession>A0A498RGU4</accession>
<dbReference type="GO" id="GO:0046872">
    <property type="term" value="F:metal ion binding"/>
    <property type="evidence" value="ECO:0007669"/>
    <property type="project" value="UniProtKB-KW"/>
</dbReference>
<keyword evidence="4 7" id="KW-0378">Hydrolase</keyword>
<dbReference type="Pfam" id="PF13242">
    <property type="entry name" value="Hydrolase_like"/>
    <property type="match status" value="1"/>
</dbReference>
<dbReference type="AlphaFoldDB" id="A0A498RGU4"/>
<dbReference type="EC" id="3.1.3.-" evidence="7"/>